<dbReference type="InterPro" id="IPR020843">
    <property type="entry name" value="ER"/>
</dbReference>
<gene>
    <name evidence="3" type="ORF">D9K81_01035</name>
</gene>
<keyword evidence="4" id="KW-1185">Reference proteome</keyword>
<keyword evidence="1" id="KW-0521">NADP</keyword>
<dbReference type="InterPro" id="IPR036291">
    <property type="entry name" value="NAD(P)-bd_dom_sf"/>
</dbReference>
<reference evidence="3 4" key="1">
    <citation type="submission" date="2018-09" db="EMBL/GenBank/DDBJ databases">
        <title>The draft genome of Acinetobacter sp. strains.</title>
        <authorList>
            <person name="Qin J."/>
            <person name="Feng Y."/>
            <person name="Zong Z."/>
        </authorList>
    </citation>
    <scope>NUCLEOTIDE SEQUENCE [LARGE SCALE GENOMIC DNA]</scope>
    <source>
        <strain evidence="3 4">WCHAc060005</strain>
    </source>
</reference>
<dbReference type="CDD" id="cd05289">
    <property type="entry name" value="MDR_like_2"/>
    <property type="match status" value="1"/>
</dbReference>
<protein>
    <submittedName>
        <fullName evidence="3">NADP-dependent oxidoreductase</fullName>
    </submittedName>
</protein>
<evidence type="ECO:0000313" key="4">
    <source>
        <dbReference type="Proteomes" id="UP000280271"/>
    </source>
</evidence>
<comment type="caution">
    <text evidence="3">The sequence shown here is derived from an EMBL/GenBank/DDBJ whole genome shotgun (WGS) entry which is preliminary data.</text>
</comment>
<dbReference type="Pfam" id="PF08240">
    <property type="entry name" value="ADH_N"/>
    <property type="match status" value="1"/>
</dbReference>
<evidence type="ECO:0000259" key="2">
    <source>
        <dbReference type="SMART" id="SM00829"/>
    </source>
</evidence>
<dbReference type="PANTHER" id="PTHR44154">
    <property type="entry name" value="QUINONE OXIDOREDUCTASE"/>
    <property type="match status" value="1"/>
</dbReference>
<evidence type="ECO:0000313" key="3">
    <source>
        <dbReference type="EMBL" id="RLL24600.1"/>
    </source>
</evidence>
<accession>A0ABX9U129</accession>
<dbReference type="SMART" id="SM00829">
    <property type="entry name" value="PKS_ER"/>
    <property type="match status" value="1"/>
</dbReference>
<dbReference type="InterPro" id="IPR013154">
    <property type="entry name" value="ADH-like_N"/>
</dbReference>
<dbReference type="EMBL" id="RCHC01000001">
    <property type="protein sequence ID" value="RLL24600.1"/>
    <property type="molecule type" value="Genomic_DNA"/>
</dbReference>
<name>A0ABX9U129_9GAMM</name>
<dbReference type="Proteomes" id="UP000280271">
    <property type="component" value="Unassembled WGS sequence"/>
</dbReference>
<organism evidence="3 4">
    <name type="scientific">Acinetobacter chengduensis</name>
    <dbReference type="NCBI Taxonomy" id="2420890"/>
    <lineage>
        <taxon>Bacteria</taxon>
        <taxon>Pseudomonadati</taxon>
        <taxon>Pseudomonadota</taxon>
        <taxon>Gammaproteobacteria</taxon>
        <taxon>Moraxellales</taxon>
        <taxon>Moraxellaceae</taxon>
        <taxon>Acinetobacter</taxon>
    </lineage>
</organism>
<dbReference type="Gene3D" id="3.90.180.10">
    <property type="entry name" value="Medium-chain alcohol dehydrogenases, catalytic domain"/>
    <property type="match status" value="1"/>
</dbReference>
<proteinExistence type="predicted"/>
<evidence type="ECO:0000256" key="1">
    <source>
        <dbReference type="ARBA" id="ARBA00022857"/>
    </source>
</evidence>
<dbReference type="InterPro" id="IPR011032">
    <property type="entry name" value="GroES-like_sf"/>
</dbReference>
<dbReference type="SUPFAM" id="SSF51735">
    <property type="entry name" value="NAD(P)-binding Rossmann-fold domains"/>
    <property type="match status" value="1"/>
</dbReference>
<dbReference type="PANTHER" id="PTHR44154:SF1">
    <property type="entry name" value="QUINONE OXIDOREDUCTASE"/>
    <property type="match status" value="1"/>
</dbReference>
<dbReference type="InterPro" id="IPR051603">
    <property type="entry name" value="Zinc-ADH_QOR/CCCR"/>
</dbReference>
<dbReference type="SUPFAM" id="SSF50129">
    <property type="entry name" value="GroES-like"/>
    <property type="match status" value="1"/>
</dbReference>
<dbReference type="Pfam" id="PF00107">
    <property type="entry name" value="ADH_zinc_N"/>
    <property type="match status" value="1"/>
</dbReference>
<dbReference type="Gene3D" id="3.40.50.720">
    <property type="entry name" value="NAD(P)-binding Rossmann-like Domain"/>
    <property type="match status" value="1"/>
</dbReference>
<sequence length="305" mass="32630">MRTSTMQSKILVASEYGQSHVLEFIERTLPALAEGMARIEVKAAGINPIDARRMTGEFKHADLPQSFGTEYAGVIVEINTTQPHWKVGDAVLGSGYGFTHATVIDVPIANLVHKPENLDWLTAGSLAGAAQTAMTILDEIGPTQSLLIHGASGGVGSITVQLAKERGINVVATASEKNQNYLAKLGATPVVYGAGLTERLKAIHPTPFDASIDMSGNEDATQASLASVKKGGFMGTIAGRKLSSASIHAVWVKRNLHNLQYVVDRVANGSFLWEVSRSYPFEQATQAYDDILNGHTRGKSVLTFD</sequence>
<feature type="domain" description="Enoyl reductase (ER)" evidence="2">
    <location>
        <begin position="17"/>
        <end position="302"/>
    </location>
</feature>
<dbReference type="InterPro" id="IPR013149">
    <property type="entry name" value="ADH-like_C"/>
</dbReference>